<accession>A0A7W9PCW4</accession>
<dbReference type="InterPro" id="IPR009057">
    <property type="entry name" value="Homeodomain-like_sf"/>
</dbReference>
<comment type="caution">
    <text evidence="4">The sequence shown here is derived from an EMBL/GenBank/DDBJ whole genome shotgun (WGS) entry which is preliminary data.</text>
</comment>
<keyword evidence="5" id="KW-1185">Reference proteome</keyword>
<evidence type="ECO:0000313" key="4">
    <source>
        <dbReference type="EMBL" id="MBB5913289.1"/>
    </source>
</evidence>
<name>A0A7W9PCW4_9NOCA</name>
<dbReference type="EMBL" id="JACHIT010000001">
    <property type="protein sequence ID" value="MBB5913289.1"/>
    <property type="molecule type" value="Genomic_DNA"/>
</dbReference>
<dbReference type="SUPFAM" id="SSF46689">
    <property type="entry name" value="Homeodomain-like"/>
    <property type="match status" value="1"/>
</dbReference>
<protein>
    <submittedName>
        <fullName evidence="4">AcrR family transcriptional regulator</fullName>
    </submittedName>
</protein>
<gene>
    <name evidence="4" type="ORF">BJY24_002156</name>
</gene>
<evidence type="ECO:0000256" key="1">
    <source>
        <dbReference type="ARBA" id="ARBA00023125"/>
    </source>
</evidence>
<dbReference type="InterPro" id="IPR001647">
    <property type="entry name" value="HTH_TetR"/>
</dbReference>
<dbReference type="Gene3D" id="1.10.357.10">
    <property type="entry name" value="Tetracycline Repressor, domain 2"/>
    <property type="match status" value="1"/>
</dbReference>
<evidence type="ECO:0000256" key="2">
    <source>
        <dbReference type="PROSITE-ProRule" id="PRU00335"/>
    </source>
</evidence>
<dbReference type="Pfam" id="PF00440">
    <property type="entry name" value="TetR_N"/>
    <property type="match status" value="1"/>
</dbReference>
<dbReference type="InterPro" id="IPR041583">
    <property type="entry name" value="TetR_C_31"/>
</dbReference>
<dbReference type="RefSeq" id="WP_051160932.1">
    <property type="nucleotide sequence ID" value="NZ_JACHIT010000001.1"/>
</dbReference>
<dbReference type="PROSITE" id="PS50977">
    <property type="entry name" value="HTH_TETR_2"/>
    <property type="match status" value="1"/>
</dbReference>
<sequence>MSTPDRRARIADAAIDLIADQGLRALTHRALDTALELPPGSVSYYFRTKRALIEAVVDRITTRSRDDFEAAKLAGSTFTETEKVAHGIAVWLDELLDRRHNHLVARHTLIMDLRGDAALHDRLVACLFSHDHATALFLSLGAADPPAAAADFIALIEGLVFDRFAGARRELEPGTPESVARLEVPLRIHLAGLRPRPRRLTPTASRD</sequence>
<feature type="domain" description="HTH tetR-type" evidence="3">
    <location>
        <begin position="4"/>
        <end position="64"/>
    </location>
</feature>
<dbReference type="GO" id="GO:0003677">
    <property type="term" value="F:DNA binding"/>
    <property type="evidence" value="ECO:0007669"/>
    <property type="project" value="UniProtKB-UniRule"/>
</dbReference>
<keyword evidence="1 2" id="KW-0238">DNA-binding</keyword>
<evidence type="ECO:0000259" key="3">
    <source>
        <dbReference type="PROSITE" id="PS50977"/>
    </source>
</evidence>
<organism evidence="4 5">
    <name type="scientific">Nocardia transvalensis</name>
    <dbReference type="NCBI Taxonomy" id="37333"/>
    <lineage>
        <taxon>Bacteria</taxon>
        <taxon>Bacillati</taxon>
        <taxon>Actinomycetota</taxon>
        <taxon>Actinomycetes</taxon>
        <taxon>Mycobacteriales</taxon>
        <taxon>Nocardiaceae</taxon>
        <taxon>Nocardia</taxon>
    </lineage>
</organism>
<dbReference type="Pfam" id="PF17940">
    <property type="entry name" value="TetR_C_31"/>
    <property type="match status" value="1"/>
</dbReference>
<feature type="DNA-binding region" description="H-T-H motif" evidence="2">
    <location>
        <begin position="27"/>
        <end position="46"/>
    </location>
</feature>
<proteinExistence type="predicted"/>
<reference evidence="4 5" key="1">
    <citation type="submission" date="2020-08" db="EMBL/GenBank/DDBJ databases">
        <title>Sequencing the genomes of 1000 actinobacteria strains.</title>
        <authorList>
            <person name="Klenk H.-P."/>
        </authorList>
    </citation>
    <scope>NUCLEOTIDE SEQUENCE [LARGE SCALE GENOMIC DNA]</scope>
    <source>
        <strain evidence="4 5">DSM 43582</strain>
    </source>
</reference>
<dbReference type="AlphaFoldDB" id="A0A7W9PCW4"/>
<evidence type="ECO:0000313" key="5">
    <source>
        <dbReference type="Proteomes" id="UP000540412"/>
    </source>
</evidence>
<dbReference type="Proteomes" id="UP000540412">
    <property type="component" value="Unassembled WGS sequence"/>
</dbReference>